<accession>A0A0D2JK71</accession>
<sequence>MEIIKFHSTNKRTSTLDKNSTKKLGRVIHIDKDKTRVHLDEMVRETVEQILNDLLVAEADRLCNASKYSRSA</sequence>
<dbReference type="Proteomes" id="UP000032233">
    <property type="component" value="Unassembled WGS sequence"/>
</dbReference>
<evidence type="ECO:0000313" key="1">
    <source>
        <dbReference type="EMBL" id="KIX16001.1"/>
    </source>
</evidence>
<reference evidence="1 2" key="1">
    <citation type="submission" date="2013-11" db="EMBL/GenBank/DDBJ databases">
        <title>Metagenomic analysis of a methanogenic consortium involved in long chain n-alkane degradation.</title>
        <authorList>
            <person name="Davidova I.A."/>
            <person name="Callaghan A.V."/>
            <person name="Wawrik B."/>
            <person name="Pruitt S."/>
            <person name="Marks C."/>
            <person name="Duncan K.E."/>
            <person name="Suflita J.M."/>
        </authorList>
    </citation>
    <scope>NUCLEOTIDE SEQUENCE [LARGE SCALE GENOMIC DNA]</scope>
    <source>
        <strain evidence="1 2">SPR</strain>
    </source>
</reference>
<dbReference type="InParanoid" id="A0A0D2JK71"/>
<gene>
    <name evidence="1" type="ORF">X474_00010</name>
</gene>
<comment type="caution">
    <text evidence="1">The sequence shown here is derived from an EMBL/GenBank/DDBJ whole genome shotgun (WGS) entry which is preliminary data.</text>
</comment>
<evidence type="ECO:0000313" key="2">
    <source>
        <dbReference type="Proteomes" id="UP000032233"/>
    </source>
</evidence>
<protein>
    <submittedName>
        <fullName evidence="1">Uncharacterized protein</fullName>
    </submittedName>
</protein>
<proteinExistence type="predicted"/>
<dbReference type="AlphaFoldDB" id="A0A0D2JK71"/>
<keyword evidence="2" id="KW-1185">Reference proteome</keyword>
<name>A0A0D2JK71_9BACT</name>
<dbReference type="EMBL" id="AZAC01000001">
    <property type="protein sequence ID" value="KIX16001.1"/>
    <property type="molecule type" value="Genomic_DNA"/>
</dbReference>
<organism evidence="1 2">
    <name type="scientific">Dethiosulfatarculus sandiegensis</name>
    <dbReference type="NCBI Taxonomy" id="1429043"/>
    <lineage>
        <taxon>Bacteria</taxon>
        <taxon>Pseudomonadati</taxon>
        <taxon>Thermodesulfobacteriota</taxon>
        <taxon>Desulfarculia</taxon>
        <taxon>Desulfarculales</taxon>
        <taxon>Desulfarculaceae</taxon>
        <taxon>Dethiosulfatarculus</taxon>
    </lineage>
</organism>